<feature type="compositionally biased region" description="Basic and acidic residues" evidence="3">
    <location>
        <begin position="655"/>
        <end position="677"/>
    </location>
</feature>
<evidence type="ECO:0000256" key="1">
    <source>
        <dbReference type="ARBA" id="ARBA00022614"/>
    </source>
</evidence>
<evidence type="ECO:0000313" key="4">
    <source>
        <dbReference type="EMBL" id="KAH6896584.1"/>
    </source>
</evidence>
<dbReference type="InterPro" id="IPR003591">
    <property type="entry name" value="Leu-rich_rpt_typical-subtyp"/>
</dbReference>
<keyword evidence="2" id="KW-0677">Repeat</keyword>
<feature type="compositionally biased region" description="Polar residues" evidence="3">
    <location>
        <begin position="515"/>
        <end position="524"/>
    </location>
</feature>
<dbReference type="PANTHER" id="PTHR47566:SF1">
    <property type="entry name" value="PROTEIN NUD1"/>
    <property type="match status" value="1"/>
</dbReference>
<protein>
    <recommendedName>
        <fullName evidence="6">Septation initiation network scaffold protein cdc11</fullName>
    </recommendedName>
</protein>
<sequence>MEHAWLDSLSEDWVSQPGSSPAQLPPLKNDDTANKPKGTPSRIPRRTFGPRSQLSDPHDANAKALSDRNTNDSNISKPRLSWRLCQGAKQSRGAGSRSVSASTSASVVRKTVQHQSSPAKGKGETPEWKRRLVYGEVQYGEQRDLFCSAATGLENMFKPPSASDPSAIEPKSADDEQQESTMPSSPPSYPQRIASADLEQDLEGLELDELTDDEEPIYPNDVTPSPSPRRTKKDITYRLNVDDSGLSRSPSEDTPSRQPEIYRDESCLSAPEDVNLRKISAQSGQSVIRNEDFSPILIGKHSDQNGKLGFAPVELPADQLKVKLEALRINQVLLDSQADPQTAFDKTEDTPVDLDSSERYERAGGYINTRRGGRSADGSFRFRALSPGLGVDTSEMLPNESLQASTPKQFPSVRTITNPFSEDRFAISPSMPRAPFPSPDKRQMGERSAPSAGSPLKLFGPYDTFTNQTLLRRISQFEEGTSGTTSRQSVSSVIHHEQSTDSRTPVLSSPAKLQRSPSTRSVSQFGAGDLEGFEFSGDVSGASLDEMSASDKENTPPRPLASHPVEPMFQVPAREPSPDEDSELVIRRRRNKSLSSSTSKHTRNFSSSSQIRKNISPAKGAPLLDTALLRDGSEGKRPRTSPSKDPTPKRRRTLHRSDIAFGREDRLAGVGSAHREMQSAMGKKRKDARPGTFQLATPSIIAMRSILHPLSPSLSRGSSRNHSRASSLDPETLMNMMPKKSPIRALQDENIAPSSPTTEADRKPSIRTQDFVDQAAQIMAMIRNQVKPPGLTSVEESEAEHGIPTPDDDDDSYQESTKEPLSRPPSREGRPMPRIPARQEDPELIQRLKKYQELSDMGDIISSSMRSMGLAKDAIRAAQEVERQIAEHSLRGTDLPYTTDDEVISDPPNIRLSTNPARDFPGSPKRDFHSHSSTGTNRTFPTGSSRGSDSRKIIMPESVSHLIPDRVGSMYLDKQNNIWIKKKDTPPRRSVRMLSEDSEDDPFASIPDLSVDLTKEMQNLLLTTAKKPPASPRQVSTPGSPSRRSRSRGFVTLSPNGQLSPEVASLAREEFEKLDARALEGSEVDPEELPEHDESMQDKYSPPSVKKRNITITFSSPVASIIQDVVAEDLDSMEDDPDIPDEVCEAPKKPTHPVGKSALKHGQGSVRGRVASRFSHTGPAFIPRPVSRIDEQDEDSTIEILPDDQRQVSIIGETSIISHKTPDGRRTSLSFIVGQTPHTYLPVPDESQVIGQNVGKLSLSPLSEFTLNNSDQSFGFEVSYVMGRHHLATGDGSKKVMSMTIRDLVDRLSEVEPMEPYWEDITELDLHEKRLGSLLMLDEFCGKLVTLDASKNALGHLDGVPSSVRQLKVSHNMLTELTSWNHLMNLQYVDISGNEVKSLSALKGLVHLRSIRADNNQLTSLDGLDEHDGLLSLRARDNFIQDVDFARIKMGRLTELDVTGNEIKAVCNLELAPALAKLKLGKNRLDKFVVGSSVQCLRHLDLSDNDLTYMDVSNLPNLHTLHADRNRIVELSGFSHARRLDSLSLREQRGEQPLDLGFLSTAYEIRKLFLSGNLLKDFEPMVDFLNLQLLELANCGIQSLPENVGQLMPNLRTLNLNFNAISDLTPLRFIPRMKKLLVAGNRLADSTTATELLVEFPHLTQLDLRDNPVTLGFYPSLQVLVAKDDNAFDPFTLPEADIERDEMYARRLDETTKLRRRLHHIVFAASCKRLRTLDGLPMHRETVLRKDDVYQMLVTEGLLPDETLVEDGSLAPKEAEVAYPTGSMRSRRWSAEDSFA</sequence>
<feature type="region of interest" description="Disordered" evidence="3">
    <location>
        <begin position="711"/>
        <end position="766"/>
    </location>
</feature>
<proteinExistence type="predicted"/>
<feature type="region of interest" description="Disordered" evidence="3">
    <location>
        <begin position="1023"/>
        <end position="1061"/>
    </location>
</feature>
<feature type="compositionally biased region" description="Acidic residues" evidence="3">
    <location>
        <begin position="1082"/>
        <end position="1091"/>
    </location>
</feature>
<dbReference type="InterPro" id="IPR001611">
    <property type="entry name" value="Leu-rich_rpt"/>
</dbReference>
<feature type="compositionally biased region" description="Basic and acidic residues" evidence="3">
    <location>
        <begin position="56"/>
        <end position="70"/>
    </location>
</feature>
<feature type="region of interest" description="Disordered" evidence="3">
    <location>
        <begin position="478"/>
        <end position="691"/>
    </location>
</feature>
<evidence type="ECO:0000313" key="5">
    <source>
        <dbReference type="Proteomes" id="UP000777438"/>
    </source>
</evidence>
<feature type="compositionally biased region" description="Acidic residues" evidence="3">
    <location>
        <begin position="198"/>
        <end position="216"/>
    </location>
</feature>
<name>A0A9P8WGQ1_9HYPO</name>
<dbReference type="SMART" id="SM00369">
    <property type="entry name" value="LRR_TYP"/>
    <property type="match status" value="5"/>
</dbReference>
<feature type="region of interest" description="Disordered" evidence="3">
    <location>
        <begin position="1147"/>
        <end position="1166"/>
    </location>
</feature>
<feature type="compositionally biased region" description="Polar residues" evidence="3">
    <location>
        <begin position="931"/>
        <end position="947"/>
    </location>
</feature>
<evidence type="ECO:0000256" key="3">
    <source>
        <dbReference type="SAM" id="MobiDB-lite"/>
    </source>
</evidence>
<keyword evidence="1" id="KW-0433">Leucine-rich repeat</keyword>
<feature type="compositionally biased region" description="Low complexity" evidence="3">
    <location>
        <begin position="711"/>
        <end position="720"/>
    </location>
</feature>
<dbReference type="Pfam" id="PF12799">
    <property type="entry name" value="LRR_4"/>
    <property type="match status" value="1"/>
</dbReference>
<feature type="region of interest" description="Disordered" evidence="3">
    <location>
        <begin position="893"/>
        <end position="951"/>
    </location>
</feature>
<dbReference type="Pfam" id="PF13516">
    <property type="entry name" value="LRR_6"/>
    <property type="match status" value="1"/>
</dbReference>
<feature type="compositionally biased region" description="Basic and acidic residues" evidence="3">
    <location>
        <begin position="816"/>
        <end position="846"/>
    </location>
</feature>
<evidence type="ECO:0000256" key="2">
    <source>
        <dbReference type="ARBA" id="ARBA00022737"/>
    </source>
</evidence>
<feature type="region of interest" description="Disordered" evidence="3">
    <location>
        <begin position="424"/>
        <end position="460"/>
    </location>
</feature>
<dbReference type="InterPro" id="IPR032675">
    <property type="entry name" value="LRR_dom_sf"/>
</dbReference>
<dbReference type="GO" id="GO:1902412">
    <property type="term" value="P:regulation of mitotic cytokinesis"/>
    <property type="evidence" value="ECO:0007669"/>
    <property type="project" value="TreeGrafter"/>
</dbReference>
<keyword evidence="5" id="KW-1185">Reference proteome</keyword>
<feature type="region of interest" description="Disordered" evidence="3">
    <location>
        <begin position="790"/>
        <end position="846"/>
    </location>
</feature>
<feature type="region of interest" description="Disordered" evidence="3">
    <location>
        <begin position="154"/>
        <end position="269"/>
    </location>
</feature>
<feature type="region of interest" description="Disordered" evidence="3">
    <location>
        <begin position="1081"/>
        <end position="1104"/>
    </location>
</feature>
<dbReference type="InterPro" id="IPR052574">
    <property type="entry name" value="CDIRP"/>
</dbReference>
<dbReference type="GO" id="GO:0031028">
    <property type="term" value="P:septation initiation signaling"/>
    <property type="evidence" value="ECO:0007669"/>
    <property type="project" value="TreeGrafter"/>
</dbReference>
<feature type="compositionally biased region" description="Polar residues" evidence="3">
    <location>
        <begin position="593"/>
        <end position="613"/>
    </location>
</feature>
<dbReference type="GO" id="GO:0035591">
    <property type="term" value="F:signaling adaptor activity"/>
    <property type="evidence" value="ECO:0007669"/>
    <property type="project" value="TreeGrafter"/>
</dbReference>
<dbReference type="GO" id="GO:0061499">
    <property type="term" value="C:outer plaque of mitotic spindle pole body"/>
    <property type="evidence" value="ECO:0007669"/>
    <property type="project" value="TreeGrafter"/>
</dbReference>
<feature type="region of interest" description="Disordered" evidence="3">
    <location>
        <begin position="986"/>
        <end position="1006"/>
    </location>
</feature>
<organism evidence="4 5">
    <name type="scientific">Thelonectria olida</name>
    <dbReference type="NCBI Taxonomy" id="1576542"/>
    <lineage>
        <taxon>Eukaryota</taxon>
        <taxon>Fungi</taxon>
        <taxon>Dikarya</taxon>
        <taxon>Ascomycota</taxon>
        <taxon>Pezizomycotina</taxon>
        <taxon>Sordariomycetes</taxon>
        <taxon>Hypocreomycetidae</taxon>
        <taxon>Hypocreales</taxon>
        <taxon>Nectriaceae</taxon>
        <taxon>Thelonectria</taxon>
    </lineage>
</organism>
<dbReference type="EMBL" id="JAGPYM010000003">
    <property type="protein sequence ID" value="KAH6896584.1"/>
    <property type="molecule type" value="Genomic_DNA"/>
</dbReference>
<dbReference type="SUPFAM" id="SSF52058">
    <property type="entry name" value="L domain-like"/>
    <property type="match status" value="1"/>
</dbReference>
<feature type="compositionally biased region" description="Polar residues" evidence="3">
    <location>
        <begin position="478"/>
        <end position="492"/>
    </location>
</feature>
<dbReference type="OrthoDB" id="7451790at2759"/>
<reference evidence="4 5" key="1">
    <citation type="journal article" date="2021" name="Nat. Commun.">
        <title>Genetic determinants of endophytism in the Arabidopsis root mycobiome.</title>
        <authorList>
            <person name="Mesny F."/>
            <person name="Miyauchi S."/>
            <person name="Thiergart T."/>
            <person name="Pickel B."/>
            <person name="Atanasova L."/>
            <person name="Karlsson M."/>
            <person name="Huettel B."/>
            <person name="Barry K.W."/>
            <person name="Haridas S."/>
            <person name="Chen C."/>
            <person name="Bauer D."/>
            <person name="Andreopoulos W."/>
            <person name="Pangilinan J."/>
            <person name="LaButti K."/>
            <person name="Riley R."/>
            <person name="Lipzen A."/>
            <person name="Clum A."/>
            <person name="Drula E."/>
            <person name="Henrissat B."/>
            <person name="Kohler A."/>
            <person name="Grigoriev I.V."/>
            <person name="Martin F.M."/>
            <person name="Hacquard S."/>
        </authorList>
    </citation>
    <scope>NUCLEOTIDE SEQUENCE [LARGE SCALE GENOMIC DNA]</scope>
    <source>
        <strain evidence="4 5">MPI-CAGE-CH-0241</strain>
    </source>
</reference>
<dbReference type="SMART" id="SM00364">
    <property type="entry name" value="LRR_BAC"/>
    <property type="match status" value="5"/>
</dbReference>
<feature type="compositionally biased region" description="Basic and acidic residues" evidence="3">
    <location>
        <begin position="250"/>
        <end position="266"/>
    </location>
</feature>
<dbReference type="SMART" id="SM00365">
    <property type="entry name" value="LRR_SD22"/>
    <property type="match status" value="5"/>
</dbReference>
<evidence type="ECO:0008006" key="6">
    <source>
        <dbReference type="Google" id="ProtNLM"/>
    </source>
</evidence>
<comment type="caution">
    <text evidence="4">The sequence shown here is derived from an EMBL/GenBank/DDBJ whole genome shotgun (WGS) entry which is preliminary data.</text>
</comment>
<gene>
    <name evidence="4" type="ORF">B0T10DRAFT_474649</name>
</gene>
<dbReference type="PANTHER" id="PTHR47566">
    <property type="match status" value="1"/>
</dbReference>
<dbReference type="InterPro" id="IPR025875">
    <property type="entry name" value="Leu-rich_rpt_4"/>
</dbReference>
<dbReference type="Proteomes" id="UP000777438">
    <property type="component" value="Unassembled WGS sequence"/>
</dbReference>
<feature type="compositionally biased region" description="Low complexity" evidence="3">
    <location>
        <begin position="91"/>
        <end position="109"/>
    </location>
</feature>
<accession>A0A9P8WGQ1</accession>
<dbReference type="PROSITE" id="PS51450">
    <property type="entry name" value="LRR"/>
    <property type="match status" value="3"/>
</dbReference>
<dbReference type="Gene3D" id="3.80.10.10">
    <property type="entry name" value="Ribonuclease Inhibitor"/>
    <property type="match status" value="2"/>
</dbReference>
<feature type="region of interest" description="Disordered" evidence="3">
    <location>
        <begin position="1"/>
        <end position="128"/>
    </location>
</feature>